<dbReference type="Proteomes" id="UP000319811">
    <property type="component" value="Segment"/>
</dbReference>
<gene>
    <name evidence="1" type="primary">92</name>
    <name evidence="1" type="ORF">SEA_MOLLYMUR_92</name>
</gene>
<evidence type="ECO:0000313" key="1">
    <source>
        <dbReference type="EMBL" id="QDF15452.1"/>
    </source>
</evidence>
<keyword evidence="2" id="KW-1185">Reference proteome</keyword>
<proteinExistence type="predicted"/>
<dbReference type="RefSeq" id="YP_010667063.1">
    <property type="nucleotide sequence ID" value="NC_070948.1"/>
</dbReference>
<protein>
    <submittedName>
        <fullName evidence="1">Uncharacterized protein</fullName>
    </submittedName>
</protein>
<dbReference type="KEGG" id="vg:77943175"/>
<name>A0A4Y6EBK0_9CAUD</name>
<sequence>MGRDIMLLTTHPDSYSAGPGAREKLRLLLEAHPELREFVHDDEPTRVEYAVRLPDGRLAAAALTLGAAERPADEWWTRTRSSAEDLIDSFVDAAVSLGIDNYQPVLVSRVVRISYGPSKLVAS</sequence>
<accession>A0A4Y6EBK0</accession>
<evidence type="ECO:0000313" key="2">
    <source>
        <dbReference type="Proteomes" id="UP000319811"/>
    </source>
</evidence>
<reference evidence="1 2" key="1">
    <citation type="submission" date="2019-05" db="EMBL/GenBank/DDBJ databases">
        <authorList>
            <person name="Murphy M.E."/>
            <person name="Alvaro L.E."/>
            <person name="Baker K.N."/>
            <person name="Baxter I.S."/>
            <person name="Brown M.R."/>
            <person name="Driscoll K.D."/>
            <person name="Elrubaie J.M."/>
            <person name="Feith S.L."/>
            <person name="Indihar D.F."/>
            <person name="Knoch V.T."/>
            <person name="Koirtyohann K.M."/>
            <person name="Kratz M.A."/>
            <person name="Lear A.H."/>
            <person name="Lindblom K.E."/>
            <person name="Marcus E.R."/>
            <person name="Sensor R."/>
            <person name="Sherman S.J."/>
            <person name="Swift V.R."/>
            <person name="White K.E."/>
            <person name="Wills S.J."/>
            <person name="Gatt S.M."/>
            <person name="Lohbauer S.A."/>
            <person name="Power T.R."/>
            <person name="Rosales K.A."/>
            <person name="Sisson B.M."/>
            <person name="Isern S."/>
            <person name="Michael S.F."/>
            <person name="Monti D.L."/>
            <person name="Garlena R.A."/>
            <person name="Russell D.A."/>
            <person name="Pope W.H."/>
            <person name="Jacobs-Sera D."/>
            <person name="Hatfull G.F."/>
        </authorList>
    </citation>
    <scope>NUCLEOTIDE SEQUENCE [LARGE SCALE GENOMIC DNA]</scope>
</reference>
<organism evidence="1 2">
    <name type="scientific">Gordonia phage Mollymur</name>
    <dbReference type="NCBI Taxonomy" id="2590895"/>
    <lineage>
        <taxon>Viruses</taxon>
        <taxon>Duplodnaviria</taxon>
        <taxon>Heunggongvirae</taxon>
        <taxon>Uroviricota</taxon>
        <taxon>Caudoviricetes</taxon>
        <taxon>Mollymurvirus</taxon>
        <taxon>Mollymurvirus mollymur</taxon>
    </lineage>
</organism>
<dbReference type="EMBL" id="MK977705">
    <property type="protein sequence ID" value="QDF15452.1"/>
    <property type="molecule type" value="Genomic_DNA"/>
</dbReference>
<dbReference type="GeneID" id="77943175"/>